<dbReference type="GO" id="GO:0006508">
    <property type="term" value="P:proteolysis"/>
    <property type="evidence" value="ECO:0007669"/>
    <property type="project" value="UniProtKB-KW"/>
</dbReference>
<evidence type="ECO:0000313" key="8">
    <source>
        <dbReference type="Proteomes" id="UP000257080"/>
    </source>
</evidence>
<dbReference type="Proteomes" id="UP000257080">
    <property type="component" value="Unassembled WGS sequence"/>
</dbReference>
<evidence type="ECO:0000256" key="1">
    <source>
        <dbReference type="ARBA" id="ARBA00005228"/>
    </source>
</evidence>
<accession>A0A3E0W9C8</accession>
<evidence type="ECO:0000259" key="6">
    <source>
        <dbReference type="Pfam" id="PF02897"/>
    </source>
</evidence>
<comment type="caution">
    <text evidence="7">The sequence shown here is derived from an EMBL/GenBank/DDBJ whole genome shotgun (WGS) entry which is preliminary data.</text>
</comment>
<gene>
    <name evidence="7" type="ORF">B7R25_09485</name>
</gene>
<reference evidence="7 8" key="1">
    <citation type="submission" date="2017-04" db="EMBL/GenBank/DDBJ databases">
        <title>Comparative genome analysis of Subtercola boreus.</title>
        <authorList>
            <person name="Cho Y.-J."/>
            <person name="Cho A."/>
            <person name="Kim O.-S."/>
            <person name="Lee J.-I."/>
        </authorList>
    </citation>
    <scope>NUCLEOTIDE SEQUENCE [LARGE SCALE GENOMIC DNA]</scope>
    <source>
        <strain evidence="7 8">P28004</strain>
    </source>
</reference>
<dbReference type="PROSITE" id="PS00708">
    <property type="entry name" value="PRO_ENDOPEP_SER"/>
    <property type="match status" value="1"/>
</dbReference>
<dbReference type="Gene3D" id="3.40.50.1820">
    <property type="entry name" value="alpha/beta hydrolase"/>
    <property type="match status" value="1"/>
</dbReference>
<organism evidence="7 8">
    <name type="scientific">Subtercola boreus</name>
    <dbReference type="NCBI Taxonomy" id="120213"/>
    <lineage>
        <taxon>Bacteria</taxon>
        <taxon>Bacillati</taxon>
        <taxon>Actinomycetota</taxon>
        <taxon>Actinomycetes</taxon>
        <taxon>Micrococcales</taxon>
        <taxon>Microbacteriaceae</taxon>
        <taxon>Subtercola</taxon>
    </lineage>
</organism>
<dbReference type="OrthoDB" id="9801421at2"/>
<dbReference type="InterPro" id="IPR002470">
    <property type="entry name" value="Peptidase_S9A"/>
</dbReference>
<protein>
    <submittedName>
        <fullName evidence="7">Oligopeptidase B</fullName>
    </submittedName>
</protein>
<dbReference type="PANTHER" id="PTHR11757">
    <property type="entry name" value="PROTEASE FAMILY S9A OLIGOPEPTIDASE"/>
    <property type="match status" value="1"/>
</dbReference>
<dbReference type="Pfam" id="PF00326">
    <property type="entry name" value="Peptidase_S9"/>
    <property type="match status" value="1"/>
</dbReference>
<dbReference type="Pfam" id="PF02897">
    <property type="entry name" value="Peptidase_S9_N"/>
    <property type="match status" value="1"/>
</dbReference>
<evidence type="ECO:0000259" key="5">
    <source>
        <dbReference type="Pfam" id="PF00326"/>
    </source>
</evidence>
<dbReference type="PANTHER" id="PTHR11757:SF19">
    <property type="entry name" value="PROLYL ENDOPEPTIDASE-LIKE"/>
    <property type="match status" value="1"/>
</dbReference>
<dbReference type="SUPFAM" id="SSF53474">
    <property type="entry name" value="alpha/beta-Hydrolases"/>
    <property type="match status" value="1"/>
</dbReference>
<feature type="domain" description="Peptidase S9 prolyl oligopeptidase catalytic" evidence="5">
    <location>
        <begin position="507"/>
        <end position="722"/>
    </location>
</feature>
<proteinExistence type="inferred from homology"/>
<dbReference type="EMBL" id="NBXE01000023">
    <property type="protein sequence ID" value="RFA26629.1"/>
    <property type="molecule type" value="Genomic_DNA"/>
</dbReference>
<keyword evidence="2" id="KW-0645">Protease</keyword>
<dbReference type="SUPFAM" id="SSF50993">
    <property type="entry name" value="Peptidase/esterase 'gauge' domain"/>
    <property type="match status" value="1"/>
</dbReference>
<dbReference type="GO" id="GO:0004252">
    <property type="term" value="F:serine-type endopeptidase activity"/>
    <property type="evidence" value="ECO:0007669"/>
    <property type="project" value="InterPro"/>
</dbReference>
<evidence type="ECO:0000256" key="4">
    <source>
        <dbReference type="ARBA" id="ARBA00022825"/>
    </source>
</evidence>
<keyword evidence="4" id="KW-0720">Serine protease</keyword>
<evidence type="ECO:0000256" key="3">
    <source>
        <dbReference type="ARBA" id="ARBA00022801"/>
    </source>
</evidence>
<dbReference type="PRINTS" id="PR00862">
    <property type="entry name" value="PROLIGOPTASE"/>
</dbReference>
<dbReference type="RefSeq" id="WP_116418730.1">
    <property type="nucleotide sequence ID" value="NZ_NBXC01000018.1"/>
</dbReference>
<feature type="domain" description="Peptidase S9A N-terminal" evidence="6">
    <location>
        <begin position="16"/>
        <end position="434"/>
    </location>
</feature>
<dbReference type="AlphaFoldDB" id="A0A3E0W9C8"/>
<keyword evidence="3" id="KW-0378">Hydrolase</keyword>
<comment type="similarity">
    <text evidence="1">Belongs to the peptidase S9A family.</text>
</comment>
<evidence type="ECO:0000256" key="2">
    <source>
        <dbReference type="ARBA" id="ARBA00022670"/>
    </source>
</evidence>
<dbReference type="Gene3D" id="2.130.10.120">
    <property type="entry name" value="Prolyl oligopeptidase, N-terminal domain"/>
    <property type="match status" value="1"/>
</dbReference>
<name>A0A3E0W9C8_9MICO</name>
<dbReference type="InterPro" id="IPR002471">
    <property type="entry name" value="Pept_S9_AS"/>
</dbReference>
<evidence type="ECO:0000313" key="7">
    <source>
        <dbReference type="EMBL" id="RFA26629.1"/>
    </source>
</evidence>
<sequence length="724" mass="79426">MANPESLQPPRAAKIPIRRTHHGDTVTDDYEWLRDKDDARVIAHLTAENAFAEQQTAHLEPLRAALFDEIKARTRETDLSVPVRDGAWWYYTRTIEGKQYGVHARAPIDSPDDWMPPTLEPGRPVPGEVVVLDDNIEAEGRDFYSLGSFDTSADGGLLAYAVDTVGDERYTLRIRDLATGTDLPDVVENTAAGATFSPDGRFVFYPTVDDAWRPDTIWRHEVGSAGEDTLVFTEPDERYWVGVGITRSRAYLQIDVGSSVTSETHLLAAATPEGAFTVVWPRLEGVEYSVEHAVVDGTDKLLLTHNANGDNFELLEVAPDAPLDESRWHAVLAHDPEVRLESVDAFQTHLSVEYRRDALSRVAVIRLAGADGDGSGYGPLEELPFDELLSVTGTGSNPEWTQPTLRVGFTSFVTPSTVYDYDIGTGELRQLKQQPVLGGYDSSAYTQRRAWADAGDGDIDNGSDTEGTTAGTSIPLSLVYRTDLVTPGTPAPLVLYGYGSYEASIDPSFSVARLSLLDRGVVFAIAHVRGGGERGRWWYEQGKKLSKRNTFTDFAAAARHLIEAGDTSPDQLVAQGGSAGGLLMGAVANDAPELFAGILAQVPFVDALTSILDPSLPLTVIEWDEWGDPLHDAEVYAYMKSYSPYENIREGIRYPKILAVTSLNDTRVLYVEPAKWVARLREAGADPLIKIELTAGHGGVSGRYERWKETAYEYAWMLDVLGLA</sequence>
<dbReference type="InterPro" id="IPR001375">
    <property type="entry name" value="Peptidase_S9_cat"/>
</dbReference>
<dbReference type="InterPro" id="IPR051543">
    <property type="entry name" value="Serine_Peptidase_S9A"/>
</dbReference>
<dbReference type="InterPro" id="IPR023302">
    <property type="entry name" value="Pept_S9A_N"/>
</dbReference>
<dbReference type="InterPro" id="IPR029058">
    <property type="entry name" value="AB_hydrolase_fold"/>
</dbReference>